<dbReference type="SUPFAM" id="SSF75304">
    <property type="entry name" value="Amidase signature (AS) enzymes"/>
    <property type="match status" value="1"/>
</dbReference>
<comment type="caution">
    <text evidence="4">The sequence shown here is derived from an EMBL/GenBank/DDBJ whole genome shotgun (WGS) entry which is preliminary data.</text>
</comment>
<dbReference type="OrthoDB" id="9811471at2"/>
<gene>
    <name evidence="4" type="primary">nylA</name>
    <name evidence="4" type="ORF">Poly21_42580</name>
</gene>
<dbReference type="GO" id="GO:0019874">
    <property type="term" value="F:6-aminohexanoate-cyclic-dimer hydrolase activity"/>
    <property type="evidence" value="ECO:0007669"/>
    <property type="project" value="UniProtKB-EC"/>
</dbReference>
<keyword evidence="4" id="KW-0378">Hydrolase</keyword>
<dbReference type="Pfam" id="PF01425">
    <property type="entry name" value="Amidase"/>
    <property type="match status" value="1"/>
</dbReference>
<accession>A0A5C6C2I4</accession>
<dbReference type="PROSITE" id="PS00571">
    <property type="entry name" value="AMIDASES"/>
    <property type="match status" value="1"/>
</dbReference>
<name>A0A5C6C2I4_9BACT</name>
<dbReference type="NCBIfam" id="NF005899">
    <property type="entry name" value="PRK07869.1"/>
    <property type="match status" value="1"/>
</dbReference>
<proteinExistence type="inferred from homology"/>
<protein>
    <submittedName>
        <fullName evidence="4">6-aminohexanoate-cyclic-dimer hydrolase</fullName>
        <ecNumber evidence="4">3.5.2.12</ecNumber>
    </submittedName>
</protein>
<evidence type="ECO:0000313" key="5">
    <source>
        <dbReference type="Proteomes" id="UP000319908"/>
    </source>
</evidence>
<dbReference type="InterPro" id="IPR000120">
    <property type="entry name" value="Amidase"/>
</dbReference>
<dbReference type="EMBL" id="SJPU01000002">
    <property type="protein sequence ID" value="TWU17049.1"/>
    <property type="molecule type" value="Genomic_DNA"/>
</dbReference>
<evidence type="ECO:0000313" key="4">
    <source>
        <dbReference type="EMBL" id="TWU17049.1"/>
    </source>
</evidence>
<dbReference type="Gene3D" id="3.90.1300.10">
    <property type="entry name" value="Amidase signature (AS) domain"/>
    <property type="match status" value="1"/>
</dbReference>
<keyword evidence="5" id="KW-1185">Reference proteome</keyword>
<dbReference type="Proteomes" id="UP000319908">
    <property type="component" value="Unassembled WGS sequence"/>
</dbReference>
<evidence type="ECO:0000256" key="2">
    <source>
        <dbReference type="SAM" id="MobiDB-lite"/>
    </source>
</evidence>
<evidence type="ECO:0000259" key="3">
    <source>
        <dbReference type="Pfam" id="PF01425"/>
    </source>
</evidence>
<reference evidence="4 5" key="1">
    <citation type="journal article" date="2020" name="Antonie Van Leeuwenhoek">
        <title>Rhodopirellula heiligendammensis sp. nov., Rhodopirellula pilleata sp. nov., and Rhodopirellula solitaria sp. nov. isolated from natural or artificial marine surfaces in Northern Germany and California, USA, and emended description of the genus Rhodopirellula.</title>
        <authorList>
            <person name="Kallscheuer N."/>
            <person name="Wiegand S."/>
            <person name="Jogler M."/>
            <person name="Boedeker C."/>
            <person name="Peeters S.H."/>
            <person name="Rast P."/>
            <person name="Heuer A."/>
            <person name="Jetten M.S.M."/>
            <person name="Rohde M."/>
            <person name="Jogler C."/>
        </authorList>
    </citation>
    <scope>NUCLEOTIDE SEQUENCE [LARGE SCALE GENOMIC DNA]</scope>
    <source>
        <strain evidence="4 5">Poly21</strain>
    </source>
</reference>
<dbReference type="InterPro" id="IPR020556">
    <property type="entry name" value="Amidase_CS"/>
</dbReference>
<feature type="domain" description="Amidase" evidence="3">
    <location>
        <begin position="35"/>
        <end position="453"/>
    </location>
</feature>
<dbReference type="RefSeq" id="WP_146408557.1">
    <property type="nucleotide sequence ID" value="NZ_SJPU01000002.1"/>
</dbReference>
<feature type="region of interest" description="Disordered" evidence="2">
    <location>
        <begin position="139"/>
        <end position="158"/>
    </location>
</feature>
<dbReference type="InterPro" id="IPR023631">
    <property type="entry name" value="Amidase_dom"/>
</dbReference>
<dbReference type="InterPro" id="IPR036928">
    <property type="entry name" value="AS_sf"/>
</dbReference>
<dbReference type="PANTHER" id="PTHR11895:SF7">
    <property type="entry name" value="GLUTAMYL-TRNA(GLN) AMIDOTRANSFERASE SUBUNIT A, MITOCHONDRIAL"/>
    <property type="match status" value="1"/>
</dbReference>
<sequence length="469" mass="50836">MKPSTASAFTDDVLARHDGVAIARLIRDREVSVAEVIAAAIERANQVDPLLGAIVTDCFDAARQRARKPLDGPFAGVPMLIKDLTDVAGMPTKYGTAALENSLPVHRTHPIAQQLLDMGMVCLGKSTMPEFGFTASTEFPDRPPTRNPWNLEHTPGGSSGGSAALVAAGVVPIAHGSDGGGSIRIPASCCGLVGLKPTRGRLLPSQGREPFVGIVTDGVLTRSVRDTAMFMAEAERLSPRRGFMPIGHVLRPLDRSLRIAAVAGDLVDRSVDPVVKREFAATLKLLESLGHRVTPVELPNTEQFAEDFRNFWCLLAWTAMSTSRRLIDSSFDRSRVTGFVKELAGQMPRCLHKLPGAVMRLRKSSQRSGRLYSQYDVLVGPTMGERPPLIGHLAMELPMEVLLQRMRKLACFTPLANATGVPAISLPLGFDIEKNLSIGMMFSANLQQERLLLELALQLEAAQPFRLLG</sequence>
<dbReference type="PANTHER" id="PTHR11895">
    <property type="entry name" value="TRANSAMIDASE"/>
    <property type="match status" value="1"/>
</dbReference>
<organism evidence="4 5">
    <name type="scientific">Allorhodopirellula heiligendammensis</name>
    <dbReference type="NCBI Taxonomy" id="2714739"/>
    <lineage>
        <taxon>Bacteria</taxon>
        <taxon>Pseudomonadati</taxon>
        <taxon>Planctomycetota</taxon>
        <taxon>Planctomycetia</taxon>
        <taxon>Pirellulales</taxon>
        <taxon>Pirellulaceae</taxon>
        <taxon>Allorhodopirellula</taxon>
    </lineage>
</organism>
<dbReference type="AlphaFoldDB" id="A0A5C6C2I4"/>
<evidence type="ECO:0000256" key="1">
    <source>
        <dbReference type="ARBA" id="ARBA00009199"/>
    </source>
</evidence>
<comment type="similarity">
    <text evidence="1">Belongs to the amidase family.</text>
</comment>
<dbReference type="EC" id="3.5.2.12" evidence="4"/>